<keyword evidence="2" id="KW-1185">Reference proteome</keyword>
<evidence type="ECO:0000313" key="2">
    <source>
        <dbReference type="Proteomes" id="UP000234254"/>
    </source>
</evidence>
<name>A0A2I1DHI3_ASPC2</name>
<dbReference type="EMBL" id="MSFM01000001">
    <property type="protein sequence ID" value="PKY09327.1"/>
    <property type="molecule type" value="Genomic_DNA"/>
</dbReference>
<protein>
    <submittedName>
        <fullName evidence="1">Uncharacterized protein</fullName>
    </submittedName>
</protein>
<sequence>MIPQGTHRLGWLLPYEISRLNQTGMSSHQNSHRCIASTNRNCSQSMQMKIVGRKTPTGPPTVQCSIPGCLRSLPAFSIAICHLPPEILSLVSCQQITIRKGGMVSPCRINAGALSGQSHCKRCRFLASVVVLFYKTNQQEREGRNPFLVQCTVNGEPTLPSNPAA</sequence>
<evidence type="ECO:0000313" key="1">
    <source>
        <dbReference type="EMBL" id="PKY09327.1"/>
    </source>
</evidence>
<dbReference type="VEuPathDB" id="FungiDB:P168DRAFT_34844"/>
<dbReference type="AlphaFoldDB" id="A0A2I1DHI3"/>
<dbReference type="Proteomes" id="UP000234254">
    <property type="component" value="Unassembled WGS sequence"/>
</dbReference>
<dbReference type="RefSeq" id="XP_024697921.1">
    <property type="nucleotide sequence ID" value="XM_024841886.1"/>
</dbReference>
<gene>
    <name evidence="1" type="ORF">P168DRAFT_34844</name>
</gene>
<proteinExistence type="predicted"/>
<organism evidence="1 2">
    <name type="scientific">Aspergillus campestris (strain IBT 28561)</name>
    <dbReference type="NCBI Taxonomy" id="1392248"/>
    <lineage>
        <taxon>Eukaryota</taxon>
        <taxon>Fungi</taxon>
        <taxon>Dikarya</taxon>
        <taxon>Ascomycota</taxon>
        <taxon>Pezizomycotina</taxon>
        <taxon>Eurotiomycetes</taxon>
        <taxon>Eurotiomycetidae</taxon>
        <taxon>Eurotiales</taxon>
        <taxon>Aspergillaceae</taxon>
        <taxon>Aspergillus</taxon>
        <taxon>Aspergillus subgen. Circumdati</taxon>
    </lineage>
</organism>
<accession>A0A2I1DHI3</accession>
<reference evidence="1" key="1">
    <citation type="submission" date="2016-12" db="EMBL/GenBank/DDBJ databases">
        <title>The genomes of Aspergillus section Nigri reveals drivers in fungal speciation.</title>
        <authorList>
            <consortium name="DOE Joint Genome Institute"/>
            <person name="Vesth T.C."/>
            <person name="Nybo J."/>
            <person name="Theobald S."/>
            <person name="Brandl J."/>
            <person name="Frisvad J.C."/>
            <person name="Nielsen K.F."/>
            <person name="Lyhne E.K."/>
            <person name="Kogle M.E."/>
            <person name="Kuo A."/>
            <person name="Riley R."/>
            <person name="Clum A."/>
            <person name="Nolan M."/>
            <person name="Lipzen A."/>
            <person name="Salamov A."/>
            <person name="Henrissat B."/>
            <person name="Wiebenga A."/>
            <person name="De vries R.P."/>
            <person name="Grigoriev I.V."/>
            <person name="Mortensen U.H."/>
            <person name="Andersen M.R."/>
            <person name="Baker S.E."/>
        </authorList>
    </citation>
    <scope>NUCLEOTIDE SEQUENCE</scope>
    <source>
        <strain evidence="1">IBT 28561</strain>
    </source>
</reference>
<comment type="caution">
    <text evidence="1">The sequence shown here is derived from an EMBL/GenBank/DDBJ whole genome shotgun (WGS) entry which is preliminary data.</text>
</comment>
<dbReference type="OrthoDB" id="10476395at2759"/>
<dbReference type="GeneID" id="36549415"/>